<dbReference type="AlphaFoldDB" id="A0A5J6HAJ9"/>
<dbReference type="EMBL" id="CP023695">
    <property type="protein sequence ID" value="QEV16322.1"/>
    <property type="molecule type" value="Genomic_DNA"/>
</dbReference>
<name>A0A5J6HAJ9_STRAD</name>
<accession>A0A5J6HAJ9</accession>
<proteinExistence type="predicted"/>
<gene>
    <name evidence="2" type="ORF">CP975_01295</name>
</gene>
<dbReference type="KEGG" id="salw:CP975_01295"/>
<keyword evidence="3" id="KW-1185">Reference proteome</keyword>
<dbReference type="Proteomes" id="UP000326553">
    <property type="component" value="Chromosome"/>
</dbReference>
<evidence type="ECO:0000313" key="3">
    <source>
        <dbReference type="Proteomes" id="UP000326553"/>
    </source>
</evidence>
<protein>
    <submittedName>
        <fullName evidence="2">Asp23/Gls24 family envelope stress response protein</fullName>
    </submittedName>
</protein>
<evidence type="ECO:0000256" key="1">
    <source>
        <dbReference type="SAM" id="MobiDB-lite"/>
    </source>
</evidence>
<organism evidence="2 3">
    <name type="scientific">Streptomyces alboniger</name>
    <dbReference type="NCBI Taxonomy" id="132473"/>
    <lineage>
        <taxon>Bacteria</taxon>
        <taxon>Bacillati</taxon>
        <taxon>Actinomycetota</taxon>
        <taxon>Actinomycetes</taxon>
        <taxon>Kitasatosporales</taxon>
        <taxon>Streptomycetaceae</taxon>
        <taxon>Streptomyces</taxon>
        <taxon>Streptomyces aurantiacus group</taxon>
    </lineage>
</organism>
<evidence type="ECO:0000313" key="2">
    <source>
        <dbReference type="EMBL" id="QEV16322.1"/>
    </source>
</evidence>
<feature type="region of interest" description="Disordered" evidence="1">
    <location>
        <begin position="43"/>
        <end position="66"/>
    </location>
</feature>
<dbReference type="OrthoDB" id="4328424at2"/>
<dbReference type="RefSeq" id="WP_150476479.1">
    <property type="nucleotide sequence ID" value="NZ_CP023695.1"/>
</dbReference>
<reference evidence="2 3" key="1">
    <citation type="submission" date="2017-09" db="EMBL/GenBank/DDBJ databases">
        <authorList>
            <person name="Lee N."/>
            <person name="Cho B.-K."/>
        </authorList>
    </citation>
    <scope>NUCLEOTIDE SEQUENCE [LARGE SCALE GENOMIC DNA]</scope>
    <source>
        <strain evidence="2 3">ATCC 12461</strain>
    </source>
</reference>
<feature type="compositionally biased region" description="Low complexity" evidence="1">
    <location>
        <begin position="52"/>
        <end position="63"/>
    </location>
</feature>
<sequence>MTEQLASGDLTEAVAGAVLGTPGVAFLRPGLAQLLRASSSLARRRAVGEGPGRPSRSSGVRVTRGGGAERWHVEVHVVLRRGHRAVDVTREVRTAVTEAVRRVAGARAPLRVSVTVTGLV</sequence>